<name>F0WNM7_9STRA</name>
<accession>F0WNM7</accession>
<sequence>MVRISIGGIATIAFTLLDSARKHSAFGMKSDPDGHDQAVVMKPSLKQEPESFKLGRTTDRKKLHKLLPENHWSL</sequence>
<evidence type="ECO:0000313" key="1">
    <source>
        <dbReference type="EMBL" id="CCA22918.1"/>
    </source>
</evidence>
<dbReference type="HOGENOM" id="CLU_2692931_0_0_1"/>
<reference evidence="1" key="1">
    <citation type="journal article" date="2011" name="PLoS Biol.">
        <title>Gene gain and loss during evolution of obligate parasitism in the white rust pathogen of Arabidopsis thaliana.</title>
        <authorList>
            <person name="Kemen E."/>
            <person name="Gardiner A."/>
            <person name="Schultz-Larsen T."/>
            <person name="Kemen A.C."/>
            <person name="Balmuth A.L."/>
            <person name="Robert-Seilaniantz A."/>
            <person name="Bailey K."/>
            <person name="Holub E."/>
            <person name="Studholme D.J."/>
            <person name="Maclean D."/>
            <person name="Jones J.D."/>
        </authorList>
    </citation>
    <scope>NUCLEOTIDE SEQUENCE</scope>
</reference>
<gene>
    <name evidence="1" type="primary">AlNc14C173G8048</name>
    <name evidence="1" type="ORF">ALNC14_090610</name>
</gene>
<proteinExistence type="predicted"/>
<dbReference type="EMBL" id="FR824218">
    <property type="protein sequence ID" value="CCA22918.1"/>
    <property type="molecule type" value="Genomic_DNA"/>
</dbReference>
<dbReference type="AlphaFoldDB" id="F0WNM7"/>
<reference evidence="1" key="2">
    <citation type="submission" date="2011-02" db="EMBL/GenBank/DDBJ databases">
        <authorList>
            <person name="MacLean D."/>
        </authorList>
    </citation>
    <scope>NUCLEOTIDE SEQUENCE</scope>
</reference>
<protein>
    <submittedName>
        <fullName evidence="1">AlNc14C173G8048 protein</fullName>
    </submittedName>
</protein>
<organism evidence="1">
    <name type="scientific">Albugo laibachii Nc14</name>
    <dbReference type="NCBI Taxonomy" id="890382"/>
    <lineage>
        <taxon>Eukaryota</taxon>
        <taxon>Sar</taxon>
        <taxon>Stramenopiles</taxon>
        <taxon>Oomycota</taxon>
        <taxon>Peronosporomycetes</taxon>
        <taxon>Albuginales</taxon>
        <taxon>Albuginaceae</taxon>
        <taxon>Albugo</taxon>
    </lineage>
</organism>